<gene>
    <name evidence="2" type="ORF">SAMN05421543_10968</name>
</gene>
<dbReference type="RefSeq" id="WP_074952120.1">
    <property type="nucleotide sequence ID" value="NZ_FPBV01000009.1"/>
</dbReference>
<keyword evidence="3" id="KW-1185">Reference proteome</keyword>
<proteinExistence type="predicted"/>
<dbReference type="EMBL" id="FPBV01000009">
    <property type="protein sequence ID" value="SFU82406.1"/>
    <property type="molecule type" value="Genomic_DNA"/>
</dbReference>
<organism evidence="2 3">
    <name type="scientific">Alicyclobacillus macrosporangiidus</name>
    <dbReference type="NCBI Taxonomy" id="392015"/>
    <lineage>
        <taxon>Bacteria</taxon>
        <taxon>Bacillati</taxon>
        <taxon>Bacillota</taxon>
        <taxon>Bacilli</taxon>
        <taxon>Bacillales</taxon>
        <taxon>Alicyclobacillaceae</taxon>
        <taxon>Alicyclobacillus</taxon>
    </lineage>
</organism>
<dbReference type="STRING" id="392015.SAMN05421543_10968"/>
<keyword evidence="1" id="KW-0472">Membrane</keyword>
<dbReference type="Proteomes" id="UP000183508">
    <property type="component" value="Unassembled WGS sequence"/>
</dbReference>
<evidence type="ECO:0000256" key="1">
    <source>
        <dbReference type="SAM" id="Phobius"/>
    </source>
</evidence>
<evidence type="ECO:0000313" key="2">
    <source>
        <dbReference type="EMBL" id="SFU82406.1"/>
    </source>
</evidence>
<feature type="transmembrane region" description="Helical" evidence="1">
    <location>
        <begin position="30"/>
        <end position="51"/>
    </location>
</feature>
<dbReference type="AlphaFoldDB" id="A0A1I7JB63"/>
<reference evidence="3" key="1">
    <citation type="submission" date="2016-10" db="EMBL/GenBank/DDBJ databases">
        <authorList>
            <person name="Varghese N."/>
        </authorList>
    </citation>
    <scope>NUCLEOTIDE SEQUENCE [LARGE SCALE GENOMIC DNA]</scope>
    <source>
        <strain evidence="3">DSM 17980</strain>
    </source>
</reference>
<sequence length="86" mass="9480">MVGYWLMLSILAFVTLFGAGMAVNMIFRRWWAASLPFAACSVYLIAAAGARMVWPEWILYGVAAAGVILSCWTARVLGKRGYPLFS</sequence>
<feature type="transmembrane region" description="Helical" evidence="1">
    <location>
        <begin position="57"/>
        <end position="77"/>
    </location>
</feature>
<name>A0A1I7JB63_9BACL</name>
<accession>A0A1I7JB63</accession>
<protein>
    <submittedName>
        <fullName evidence="2">Uncharacterized protein</fullName>
    </submittedName>
</protein>
<feature type="transmembrane region" description="Helical" evidence="1">
    <location>
        <begin position="6"/>
        <end position="23"/>
    </location>
</feature>
<evidence type="ECO:0000313" key="3">
    <source>
        <dbReference type="Proteomes" id="UP000183508"/>
    </source>
</evidence>
<keyword evidence="1" id="KW-1133">Transmembrane helix</keyword>
<keyword evidence="1" id="KW-0812">Transmembrane</keyword>